<dbReference type="EMBL" id="CAMAPE010000060">
    <property type="protein sequence ID" value="CAH9113036.1"/>
    <property type="molecule type" value="Genomic_DNA"/>
</dbReference>
<proteinExistence type="predicted"/>
<evidence type="ECO:0000313" key="2">
    <source>
        <dbReference type="Proteomes" id="UP001152484"/>
    </source>
</evidence>
<accession>A0A9P0ZUK9</accession>
<name>A0A9P0ZUK9_CUSEU</name>
<evidence type="ECO:0000313" key="1">
    <source>
        <dbReference type="EMBL" id="CAH9113036.1"/>
    </source>
</evidence>
<dbReference type="Proteomes" id="UP001152484">
    <property type="component" value="Unassembled WGS sequence"/>
</dbReference>
<keyword evidence="2" id="KW-1185">Reference proteome</keyword>
<protein>
    <submittedName>
        <fullName evidence="1">Uncharacterized protein</fullName>
    </submittedName>
</protein>
<dbReference type="AlphaFoldDB" id="A0A9P0ZUK9"/>
<reference evidence="1" key="1">
    <citation type="submission" date="2022-07" db="EMBL/GenBank/DDBJ databases">
        <authorList>
            <person name="Macas J."/>
            <person name="Novak P."/>
            <person name="Neumann P."/>
        </authorList>
    </citation>
    <scope>NUCLEOTIDE SEQUENCE</scope>
</reference>
<comment type="caution">
    <text evidence="1">The sequence shown here is derived from an EMBL/GenBank/DDBJ whole genome shotgun (WGS) entry which is preliminary data.</text>
</comment>
<sequence length="149" mass="17561">MMRMVTVYMQSLRGRSCICKKLHWWKINVLGSRTSWFLITTTTIKPQSTPTFWSFTKKTTVYDLREETFPNKVYNFHQFDALQSLRIVNDKLLIGEIALDAHCGITTASSSLIFMMCTRMKQFTSFYKWGDRDAIKVKFLLVRLMMFLS</sequence>
<gene>
    <name evidence="1" type="ORF">CEURO_LOCUS19851</name>
</gene>
<organism evidence="1 2">
    <name type="scientific">Cuscuta europaea</name>
    <name type="common">European dodder</name>
    <dbReference type="NCBI Taxonomy" id="41803"/>
    <lineage>
        <taxon>Eukaryota</taxon>
        <taxon>Viridiplantae</taxon>
        <taxon>Streptophyta</taxon>
        <taxon>Embryophyta</taxon>
        <taxon>Tracheophyta</taxon>
        <taxon>Spermatophyta</taxon>
        <taxon>Magnoliopsida</taxon>
        <taxon>eudicotyledons</taxon>
        <taxon>Gunneridae</taxon>
        <taxon>Pentapetalae</taxon>
        <taxon>asterids</taxon>
        <taxon>lamiids</taxon>
        <taxon>Solanales</taxon>
        <taxon>Convolvulaceae</taxon>
        <taxon>Cuscuteae</taxon>
        <taxon>Cuscuta</taxon>
        <taxon>Cuscuta subgen. Cuscuta</taxon>
    </lineage>
</organism>